<accession>A0A367XT03</accession>
<proteinExistence type="predicted"/>
<evidence type="ECO:0000313" key="3">
    <source>
        <dbReference type="Proteomes" id="UP000253472"/>
    </source>
</evidence>
<evidence type="ECO:0000256" key="1">
    <source>
        <dbReference type="SAM" id="Phobius"/>
    </source>
</evidence>
<keyword evidence="1" id="KW-0812">Transmembrane</keyword>
<reference evidence="2 3" key="1">
    <citation type="submission" date="2018-06" db="EMBL/GenBank/DDBJ databases">
        <title>Whole genome sequencing of Candida tropicalis (genome annotated by CSBL at Korea University).</title>
        <authorList>
            <person name="Ahn J."/>
        </authorList>
    </citation>
    <scope>NUCLEOTIDE SEQUENCE [LARGE SCALE GENOMIC DNA]</scope>
    <source>
        <strain evidence="2 3">ATCC 20962</strain>
    </source>
</reference>
<dbReference type="EMBL" id="QLNQ01000029">
    <property type="protein sequence ID" value="RCK56704.1"/>
    <property type="molecule type" value="Genomic_DNA"/>
</dbReference>
<name>A0A367XT03_9ASCO</name>
<dbReference type="Proteomes" id="UP000253472">
    <property type="component" value="Unassembled WGS sequence"/>
</dbReference>
<gene>
    <name evidence="2" type="ORF">Cantr_05251</name>
</gene>
<protein>
    <submittedName>
        <fullName evidence="2">Uncharacterized protein</fullName>
    </submittedName>
</protein>
<comment type="caution">
    <text evidence="2">The sequence shown here is derived from an EMBL/GenBank/DDBJ whole genome shotgun (WGS) entry which is preliminary data.</text>
</comment>
<organism evidence="2 3">
    <name type="scientific">Candida viswanathii</name>
    <dbReference type="NCBI Taxonomy" id="5486"/>
    <lineage>
        <taxon>Eukaryota</taxon>
        <taxon>Fungi</taxon>
        <taxon>Dikarya</taxon>
        <taxon>Ascomycota</taxon>
        <taxon>Saccharomycotina</taxon>
        <taxon>Pichiomycetes</taxon>
        <taxon>Debaryomycetaceae</taxon>
        <taxon>Candida/Lodderomyces clade</taxon>
        <taxon>Candida</taxon>
    </lineage>
</organism>
<keyword evidence="1" id="KW-0472">Membrane</keyword>
<dbReference type="OrthoDB" id="4021927at2759"/>
<sequence>MEANNVSNNGTATGLVDRLSETDHWNNDLNDLASPSSDTVFDPVQQQEIEEFQRLLQQELGDEQANKGKLAKDNCAFKTLIFIGYCISTIAFSLHLWIQYFFIKYTYDDQTAVNMLNYVTAAQERAIDDYNKRKGGNRD</sequence>
<feature type="transmembrane region" description="Helical" evidence="1">
    <location>
        <begin position="75"/>
        <end position="98"/>
    </location>
</feature>
<evidence type="ECO:0000313" key="2">
    <source>
        <dbReference type="EMBL" id="RCK56704.1"/>
    </source>
</evidence>
<dbReference type="AlphaFoldDB" id="A0A367XT03"/>
<keyword evidence="3" id="KW-1185">Reference proteome</keyword>
<keyword evidence="1" id="KW-1133">Transmembrane helix</keyword>